<proteinExistence type="predicted"/>
<sequence length="92" mass="11206">KQDKQQEKQQQDKNNNCERNSNKTRMAIVKETRILDYSEDHTEDYIEDYVKDYTEDHIYIFNNENIQNITITSSSKKRISEIYQHNIFEINE</sequence>
<dbReference type="EMBL" id="CAJVPK010005810">
    <property type="protein sequence ID" value="CAG8646900.1"/>
    <property type="molecule type" value="Genomic_DNA"/>
</dbReference>
<evidence type="ECO:0000256" key="1">
    <source>
        <dbReference type="SAM" id="MobiDB-lite"/>
    </source>
</evidence>
<evidence type="ECO:0000313" key="3">
    <source>
        <dbReference type="Proteomes" id="UP000789706"/>
    </source>
</evidence>
<dbReference type="Proteomes" id="UP000789706">
    <property type="component" value="Unassembled WGS sequence"/>
</dbReference>
<feature type="non-terminal residue" evidence="2">
    <location>
        <position position="92"/>
    </location>
</feature>
<name>A0A9N9DS65_9GLOM</name>
<accession>A0A9N9DS65</accession>
<evidence type="ECO:0000313" key="2">
    <source>
        <dbReference type="EMBL" id="CAG8646900.1"/>
    </source>
</evidence>
<organism evidence="2 3">
    <name type="scientific">Diversispora eburnea</name>
    <dbReference type="NCBI Taxonomy" id="1213867"/>
    <lineage>
        <taxon>Eukaryota</taxon>
        <taxon>Fungi</taxon>
        <taxon>Fungi incertae sedis</taxon>
        <taxon>Mucoromycota</taxon>
        <taxon>Glomeromycotina</taxon>
        <taxon>Glomeromycetes</taxon>
        <taxon>Diversisporales</taxon>
        <taxon>Diversisporaceae</taxon>
        <taxon>Diversispora</taxon>
    </lineage>
</organism>
<keyword evidence="3" id="KW-1185">Reference proteome</keyword>
<reference evidence="2" key="1">
    <citation type="submission" date="2021-06" db="EMBL/GenBank/DDBJ databases">
        <authorList>
            <person name="Kallberg Y."/>
            <person name="Tangrot J."/>
            <person name="Rosling A."/>
        </authorList>
    </citation>
    <scope>NUCLEOTIDE SEQUENCE</scope>
    <source>
        <strain evidence="2">AZ414A</strain>
    </source>
</reference>
<feature type="non-terminal residue" evidence="2">
    <location>
        <position position="1"/>
    </location>
</feature>
<protein>
    <submittedName>
        <fullName evidence="2">11301_t:CDS:1</fullName>
    </submittedName>
</protein>
<feature type="region of interest" description="Disordered" evidence="1">
    <location>
        <begin position="1"/>
        <end position="23"/>
    </location>
</feature>
<feature type="compositionally biased region" description="Basic and acidic residues" evidence="1">
    <location>
        <begin position="1"/>
        <end position="11"/>
    </location>
</feature>
<comment type="caution">
    <text evidence="2">The sequence shown here is derived from an EMBL/GenBank/DDBJ whole genome shotgun (WGS) entry which is preliminary data.</text>
</comment>
<dbReference type="AlphaFoldDB" id="A0A9N9DS65"/>
<gene>
    <name evidence="2" type="ORF">DEBURN_LOCUS11344</name>
</gene>